<evidence type="ECO:0000313" key="5">
    <source>
        <dbReference type="EMBL" id="MBB4140317.1"/>
    </source>
</evidence>
<evidence type="ECO:0000256" key="1">
    <source>
        <dbReference type="SAM" id="Coils"/>
    </source>
</evidence>
<comment type="caution">
    <text evidence="5">The sequence shown here is derived from an EMBL/GenBank/DDBJ whole genome shotgun (WGS) entry which is preliminary data.</text>
</comment>
<sequence length="474" mass="49302">MRPDSAEAAVDCGCAPTADEMRSFRRPLSRRGAIGLGVIGLASTGFLLASPAFAATSYPSWDDVERAKANQSAKAAEVTRIEGLIAQLENDVAQKQALAEQLGLEYQLAQEEFEDAAARAVSLQEQADAEAARAEETAAKLGRLAAQQYRTGGDNTSLELFFSDSAASADDLLARLGTMDQLLAANRSVYAEAVGARDNALNLYAQAAVARDERDRLQQEAEGKMLAAQEAASAAQAALEAQSAHRETLQAQLAALQDTTAKTIADYQAGVEAARKAREEAARKAREEAARKAREEEERRRKAAEEAAKNNSGGSSGGGGGSSSGGGGSPAGEVQNSGWVRPAAGWISSWFGNRGGLCANGYCTGSGHRGIDFAAGCWSPIYAAASGRVVFAANSGSWGNYIKVDHGGGIITGYAHIAPGGFAVSHGQRVSAGQVIAHVGNTGASTGCHLHFEVYSGGVRIDPAPFLRNRGISV</sequence>
<keyword evidence="6" id="KW-1185">Reference proteome</keyword>
<keyword evidence="3" id="KW-1133">Transmembrane helix</keyword>
<feature type="compositionally biased region" description="Basic and acidic residues" evidence="2">
    <location>
        <begin position="282"/>
        <end position="308"/>
    </location>
</feature>
<evidence type="ECO:0000313" key="6">
    <source>
        <dbReference type="Proteomes" id="UP000549113"/>
    </source>
</evidence>
<feature type="compositionally biased region" description="Gly residues" evidence="2">
    <location>
        <begin position="314"/>
        <end position="330"/>
    </location>
</feature>
<dbReference type="Proteomes" id="UP000549113">
    <property type="component" value="Unassembled WGS sequence"/>
</dbReference>
<feature type="coiled-coil region" evidence="1">
    <location>
        <begin position="78"/>
        <end position="126"/>
    </location>
</feature>
<keyword evidence="3" id="KW-0812">Transmembrane</keyword>
<dbReference type="CDD" id="cd12797">
    <property type="entry name" value="M23_peptidase"/>
    <property type="match status" value="1"/>
</dbReference>
<accession>A0AA40SQ21</accession>
<dbReference type="GO" id="GO:0004222">
    <property type="term" value="F:metalloendopeptidase activity"/>
    <property type="evidence" value="ECO:0007669"/>
    <property type="project" value="TreeGrafter"/>
</dbReference>
<keyword evidence="1" id="KW-0175">Coiled coil</keyword>
<dbReference type="Gene3D" id="2.70.70.10">
    <property type="entry name" value="Glucose Permease (Domain IIA)"/>
    <property type="match status" value="1"/>
</dbReference>
<feature type="domain" description="M23ase beta-sheet core" evidence="4">
    <location>
        <begin position="367"/>
        <end position="463"/>
    </location>
</feature>
<reference evidence="5 6" key="1">
    <citation type="submission" date="2020-08" db="EMBL/GenBank/DDBJ databases">
        <title>Sequencing the genomes of 1000 actinobacteria strains.</title>
        <authorList>
            <person name="Klenk H.-P."/>
        </authorList>
    </citation>
    <scope>NUCLEOTIDE SEQUENCE [LARGE SCALE GENOMIC DNA]</scope>
    <source>
        <strain evidence="5 6">DSM 19600</strain>
    </source>
</reference>
<gene>
    <name evidence="5" type="ORF">BKA10_002111</name>
</gene>
<keyword evidence="5" id="KW-0378">Hydrolase</keyword>
<dbReference type="EMBL" id="JACIFH010000001">
    <property type="protein sequence ID" value="MBB4140317.1"/>
    <property type="molecule type" value="Genomic_DNA"/>
</dbReference>
<name>A0AA40SQ21_9MICO</name>
<evidence type="ECO:0000256" key="2">
    <source>
        <dbReference type="SAM" id="MobiDB-lite"/>
    </source>
</evidence>
<evidence type="ECO:0000256" key="3">
    <source>
        <dbReference type="SAM" id="Phobius"/>
    </source>
</evidence>
<feature type="transmembrane region" description="Helical" evidence="3">
    <location>
        <begin position="32"/>
        <end position="54"/>
    </location>
</feature>
<dbReference type="PANTHER" id="PTHR21666:SF270">
    <property type="entry name" value="MUREIN HYDROLASE ACTIVATOR ENVC"/>
    <property type="match status" value="1"/>
</dbReference>
<dbReference type="SUPFAM" id="SSF51261">
    <property type="entry name" value="Duplicated hybrid motif"/>
    <property type="match status" value="1"/>
</dbReference>
<organism evidence="5 6">
    <name type="scientific">Microbacterium invictum</name>
    <dbReference type="NCBI Taxonomy" id="515415"/>
    <lineage>
        <taxon>Bacteria</taxon>
        <taxon>Bacillati</taxon>
        <taxon>Actinomycetota</taxon>
        <taxon>Actinomycetes</taxon>
        <taxon>Micrococcales</taxon>
        <taxon>Microbacteriaceae</taxon>
        <taxon>Microbacterium</taxon>
    </lineage>
</organism>
<dbReference type="PANTHER" id="PTHR21666">
    <property type="entry name" value="PEPTIDASE-RELATED"/>
    <property type="match status" value="1"/>
</dbReference>
<keyword evidence="3" id="KW-0472">Membrane</keyword>
<dbReference type="InterPro" id="IPR050570">
    <property type="entry name" value="Cell_wall_metabolism_enzyme"/>
</dbReference>
<protein>
    <submittedName>
        <fullName evidence="5">Murein DD-endopeptidase MepM/ murein hydrolase activator NlpD</fullName>
    </submittedName>
</protein>
<evidence type="ECO:0000259" key="4">
    <source>
        <dbReference type="Pfam" id="PF01551"/>
    </source>
</evidence>
<dbReference type="Pfam" id="PF01551">
    <property type="entry name" value="Peptidase_M23"/>
    <property type="match status" value="1"/>
</dbReference>
<dbReference type="AlphaFoldDB" id="A0AA40SQ21"/>
<feature type="region of interest" description="Disordered" evidence="2">
    <location>
        <begin position="282"/>
        <end position="337"/>
    </location>
</feature>
<dbReference type="InterPro" id="IPR011055">
    <property type="entry name" value="Dup_hybrid_motif"/>
</dbReference>
<proteinExistence type="predicted"/>
<dbReference type="RefSeq" id="WP_248199313.1">
    <property type="nucleotide sequence ID" value="NZ_BAABCO010000002.1"/>
</dbReference>
<dbReference type="InterPro" id="IPR016047">
    <property type="entry name" value="M23ase_b-sheet_dom"/>
</dbReference>